<evidence type="ECO:0000256" key="1">
    <source>
        <dbReference type="SAM" id="Phobius"/>
    </source>
</evidence>
<keyword evidence="1" id="KW-1133">Transmembrane helix</keyword>
<dbReference type="InterPro" id="IPR015943">
    <property type="entry name" value="WD40/YVTN_repeat-like_dom_sf"/>
</dbReference>
<keyword evidence="1" id="KW-0812">Transmembrane</keyword>
<feature type="transmembrane region" description="Helical" evidence="1">
    <location>
        <begin position="108"/>
        <end position="129"/>
    </location>
</feature>
<dbReference type="SUPFAM" id="SSF69304">
    <property type="entry name" value="Tricorn protease N-terminal domain"/>
    <property type="match status" value="1"/>
</dbReference>
<protein>
    <recommendedName>
        <fullName evidence="4">WD40 repeat protein</fullName>
    </recommendedName>
</protein>
<sequence>MMLREHLRAIAEREPAPVLSAGFFARARRRARRRQMVVAAVLTVAGAGLVGFPTGGSTDVASSGFSRLTVLASTPLGGWTGWVLLMALLVVLAVLWRDLPRVSVIRRLLAVAVVGAVLVLAAPPGTALWGEPRGRLGLPDRLATPGSWALAAEFRQSPPGLVAMVYSGPATYGDLEEGRAVLLAADGDRYRVLDKFTDPLDQMYTEAPAGGQTWPLVSPDGRRLFDGDSRIYDLVTGDLVDGPRSGSIPAGWSADGRRLVRSLKGGNGEPVAWEVWDLPSQRILQTIAQEGVGEALAHGAALSPDGTRVAVEQGDNIAVYPVAGGDPITWPRDGWRLGDSTAWSPNGRLAMVRRTGCIGCFGTPQSGELRVVDVETGATVEGGAFPRLPADVVVRVQGWRSPSQLVVQVGQGVEIFTLGEATPERMLTLPEGVETVEIAASRLADPQRPAETPTYGPPNVLLWLVLGACGAPMLLAAGFVGLYRKVRTTKRL</sequence>
<accession>A0ABQ4D4P7</accession>
<reference evidence="2 3" key="1">
    <citation type="submission" date="2021-01" db="EMBL/GenBank/DDBJ databases">
        <title>Whole genome shotgun sequence of Asanoa siamensis NBRC 107932.</title>
        <authorList>
            <person name="Komaki H."/>
            <person name="Tamura T."/>
        </authorList>
    </citation>
    <scope>NUCLEOTIDE SEQUENCE [LARGE SCALE GENOMIC DNA]</scope>
    <source>
        <strain evidence="2 3">NBRC 107932</strain>
    </source>
</reference>
<dbReference type="Gene3D" id="2.130.10.10">
    <property type="entry name" value="YVTN repeat-like/Quinoprotein amine dehydrogenase"/>
    <property type="match status" value="1"/>
</dbReference>
<feature type="transmembrane region" description="Helical" evidence="1">
    <location>
        <begin position="460"/>
        <end position="483"/>
    </location>
</feature>
<proteinExistence type="predicted"/>
<feature type="transmembrane region" description="Helical" evidence="1">
    <location>
        <begin position="76"/>
        <end position="96"/>
    </location>
</feature>
<dbReference type="RefSeq" id="WP_203719334.1">
    <property type="nucleotide sequence ID" value="NZ_BONE01000152.1"/>
</dbReference>
<dbReference type="Proteomes" id="UP000604117">
    <property type="component" value="Unassembled WGS sequence"/>
</dbReference>
<evidence type="ECO:0000313" key="2">
    <source>
        <dbReference type="EMBL" id="GIF78509.1"/>
    </source>
</evidence>
<organism evidence="2 3">
    <name type="scientific">Asanoa siamensis</name>
    <dbReference type="NCBI Taxonomy" id="926357"/>
    <lineage>
        <taxon>Bacteria</taxon>
        <taxon>Bacillati</taxon>
        <taxon>Actinomycetota</taxon>
        <taxon>Actinomycetes</taxon>
        <taxon>Micromonosporales</taxon>
        <taxon>Micromonosporaceae</taxon>
        <taxon>Asanoa</taxon>
    </lineage>
</organism>
<evidence type="ECO:0008006" key="4">
    <source>
        <dbReference type="Google" id="ProtNLM"/>
    </source>
</evidence>
<evidence type="ECO:0000313" key="3">
    <source>
        <dbReference type="Proteomes" id="UP000604117"/>
    </source>
</evidence>
<gene>
    <name evidence="2" type="ORF">Asi02nite_80270</name>
</gene>
<feature type="transmembrane region" description="Helical" evidence="1">
    <location>
        <begin position="36"/>
        <end position="56"/>
    </location>
</feature>
<keyword evidence="3" id="KW-1185">Reference proteome</keyword>
<dbReference type="EMBL" id="BONE01000152">
    <property type="protein sequence ID" value="GIF78509.1"/>
    <property type="molecule type" value="Genomic_DNA"/>
</dbReference>
<name>A0ABQ4D4P7_9ACTN</name>
<keyword evidence="1" id="KW-0472">Membrane</keyword>
<comment type="caution">
    <text evidence="2">The sequence shown here is derived from an EMBL/GenBank/DDBJ whole genome shotgun (WGS) entry which is preliminary data.</text>
</comment>